<keyword evidence="4" id="KW-0233">DNA recombination</keyword>
<proteinExistence type="inferred from homology"/>
<sequence>MPKIVKPLTDKEIKNAKYTSKEEFALKKQEFEKNKKLENSNSTEEPKLNNKLSDGKGLYLLIKENGTKVFQFDFTYENKRKTMSFGTYPDVSLAEARSLREKAKELLKQNINPILEKKSSISTDDINSFKNISEKWLLRMKNEWVDSTYVKVINVLENHAYPYIGNKSIKDITRTDILNIIDKMNKKNLFGSAEKLISNFNRIYKFAVTYNYVEHNIVADIDKKNIIISTRHNHYPAIIKEEDIKELISDINSFEDLFKADFTTIIALKLAPLVALRPYNLCSLEWSEINFEKSYLDISGNKMKTKKDFVLPLSKQAIDIIKAIKPFSYHKSKYVFPSPTSNLKNINDATINHALKKLGYKDRHCTHGFRSTFSTICHEKVKEHGFSSDIIESCLAHEEQNQVKASYNRSSKMKYFEDKQELMQWWADWLENLTK</sequence>
<dbReference type="SUPFAM" id="SSF56349">
    <property type="entry name" value="DNA breaking-rejoining enzymes"/>
    <property type="match status" value="1"/>
</dbReference>
<gene>
    <name evidence="8" type="ORF">APORC_1415</name>
</gene>
<dbReference type="Gene3D" id="1.10.443.10">
    <property type="entry name" value="Intergrase catalytic core"/>
    <property type="match status" value="1"/>
</dbReference>
<dbReference type="Pfam" id="PF00589">
    <property type="entry name" value="Phage_integrase"/>
    <property type="match status" value="1"/>
</dbReference>
<dbReference type="Gene3D" id="3.30.160.390">
    <property type="entry name" value="Integrase, DNA-binding domain"/>
    <property type="match status" value="1"/>
</dbReference>
<dbReference type="Gene3D" id="1.10.150.130">
    <property type="match status" value="1"/>
</dbReference>
<evidence type="ECO:0000256" key="1">
    <source>
        <dbReference type="ARBA" id="ARBA00008857"/>
    </source>
</evidence>
<dbReference type="Pfam" id="PF22022">
    <property type="entry name" value="Phage_int_M"/>
    <property type="match status" value="1"/>
</dbReference>
<dbReference type="AlphaFoldDB" id="A0A5C2HDT8"/>
<dbReference type="InterPro" id="IPR025166">
    <property type="entry name" value="Integrase_DNA_bind_dom"/>
</dbReference>
<evidence type="ECO:0000256" key="3">
    <source>
        <dbReference type="ARBA" id="ARBA00023125"/>
    </source>
</evidence>
<dbReference type="InterPro" id="IPR010998">
    <property type="entry name" value="Integrase_recombinase_N"/>
</dbReference>
<feature type="domain" description="Tyr recombinase" evidence="6">
    <location>
        <begin position="234"/>
        <end position="424"/>
    </location>
</feature>
<dbReference type="PANTHER" id="PTHR30629">
    <property type="entry name" value="PROPHAGE INTEGRASE"/>
    <property type="match status" value="1"/>
</dbReference>
<evidence type="ECO:0000256" key="4">
    <source>
        <dbReference type="ARBA" id="ARBA00023172"/>
    </source>
</evidence>
<dbReference type="PANTHER" id="PTHR30629:SF2">
    <property type="entry name" value="PROPHAGE INTEGRASE INTS-RELATED"/>
    <property type="match status" value="1"/>
</dbReference>
<dbReference type="PROSITE" id="PS51898">
    <property type="entry name" value="TYR_RECOMBINASE"/>
    <property type="match status" value="1"/>
</dbReference>
<name>A0A5C2HDT8_9BACT</name>
<dbReference type="Pfam" id="PF13356">
    <property type="entry name" value="Arm-DNA-bind_3"/>
    <property type="match status" value="1"/>
</dbReference>
<accession>A0A5C2HDT8</accession>
<evidence type="ECO:0000256" key="5">
    <source>
        <dbReference type="PROSITE-ProRule" id="PRU01248"/>
    </source>
</evidence>
<reference evidence="8 9" key="1">
    <citation type="submission" date="2019-09" db="EMBL/GenBank/DDBJ databases">
        <title>Complete genome sequencing of four Arcobacter species reveals a diverse suite of mobile elements.</title>
        <authorList>
            <person name="Miller W.G."/>
            <person name="Yee E."/>
            <person name="Bono J.L."/>
        </authorList>
    </citation>
    <scope>NUCLEOTIDE SEQUENCE [LARGE SCALE GENOMIC DNA]</scope>
    <source>
        <strain evidence="8 9">CCUG 56899</strain>
    </source>
</reference>
<dbReference type="InterPro" id="IPR038488">
    <property type="entry name" value="Integrase_DNA-bd_sf"/>
</dbReference>
<comment type="similarity">
    <text evidence="1">Belongs to the 'phage' integrase family.</text>
</comment>
<evidence type="ECO:0000256" key="2">
    <source>
        <dbReference type="ARBA" id="ARBA00022908"/>
    </source>
</evidence>
<keyword evidence="3 5" id="KW-0238">DNA-binding</keyword>
<dbReference type="GO" id="GO:0015074">
    <property type="term" value="P:DNA integration"/>
    <property type="evidence" value="ECO:0007669"/>
    <property type="project" value="UniProtKB-KW"/>
</dbReference>
<dbReference type="GO" id="GO:0003677">
    <property type="term" value="F:DNA binding"/>
    <property type="evidence" value="ECO:0007669"/>
    <property type="project" value="UniProtKB-UniRule"/>
</dbReference>
<dbReference type="InterPro" id="IPR002104">
    <property type="entry name" value="Integrase_catalytic"/>
</dbReference>
<evidence type="ECO:0000259" key="7">
    <source>
        <dbReference type="PROSITE" id="PS51900"/>
    </source>
</evidence>
<dbReference type="InterPro" id="IPR011010">
    <property type="entry name" value="DNA_brk_join_enz"/>
</dbReference>
<dbReference type="RefSeq" id="WP_066386991.1">
    <property type="nucleotide sequence ID" value="NZ_CP036246.2"/>
</dbReference>
<protein>
    <submittedName>
        <fullName evidence="8">Site-specific tyrosine recombinase, phage integrase family (INT_P4_C, DUF4102 domains)</fullName>
    </submittedName>
</protein>
<dbReference type="PROSITE" id="PS51900">
    <property type="entry name" value="CB"/>
    <property type="match status" value="1"/>
</dbReference>
<organism evidence="8 9">
    <name type="scientific">Arcobacter porcinus</name>
    <dbReference type="NCBI Taxonomy" id="1935204"/>
    <lineage>
        <taxon>Bacteria</taxon>
        <taxon>Pseudomonadati</taxon>
        <taxon>Campylobacterota</taxon>
        <taxon>Epsilonproteobacteria</taxon>
        <taxon>Campylobacterales</taxon>
        <taxon>Arcobacteraceae</taxon>
        <taxon>Arcobacter</taxon>
    </lineage>
</organism>
<dbReference type="InterPro" id="IPR050808">
    <property type="entry name" value="Phage_Integrase"/>
</dbReference>
<dbReference type="InterPro" id="IPR044068">
    <property type="entry name" value="CB"/>
</dbReference>
<dbReference type="InterPro" id="IPR053876">
    <property type="entry name" value="Phage_int_M"/>
</dbReference>
<dbReference type="Proteomes" id="UP000322644">
    <property type="component" value="Chromosome"/>
</dbReference>
<dbReference type="KEGG" id="apoc:APORC_1415"/>
<evidence type="ECO:0000259" key="6">
    <source>
        <dbReference type="PROSITE" id="PS51898"/>
    </source>
</evidence>
<dbReference type="EMBL" id="CP036246">
    <property type="protein sequence ID" value="QEP40999.1"/>
    <property type="molecule type" value="Genomic_DNA"/>
</dbReference>
<feature type="domain" description="Core-binding (CB)" evidence="7">
    <location>
        <begin position="127"/>
        <end position="208"/>
    </location>
</feature>
<evidence type="ECO:0000313" key="9">
    <source>
        <dbReference type="Proteomes" id="UP000322644"/>
    </source>
</evidence>
<reference evidence="8 9" key="2">
    <citation type="submission" date="2019-09" db="EMBL/GenBank/DDBJ databases">
        <title>Taxonomic note: a critical rebuttal of the proposed division of the genus Arcobacter into six genera, emended descriptions of Arcobacter anaerophilus and the genus Arcobacter, and an assessment of genus-level boundaries for Epsilonproteobacteria using in silico genomic comparator tools.</title>
        <authorList>
            <person name="On S.L.W."/>
            <person name="Miller W.G."/>
            <person name="Biggs P."/>
            <person name="Cornelius A."/>
            <person name="Vandamme P."/>
        </authorList>
    </citation>
    <scope>NUCLEOTIDE SEQUENCE [LARGE SCALE GENOMIC DNA]</scope>
    <source>
        <strain evidence="8 9">CCUG 56899</strain>
    </source>
</reference>
<dbReference type="GO" id="GO:0006310">
    <property type="term" value="P:DNA recombination"/>
    <property type="evidence" value="ECO:0007669"/>
    <property type="project" value="UniProtKB-KW"/>
</dbReference>
<keyword evidence="2" id="KW-0229">DNA integration</keyword>
<dbReference type="CDD" id="cd00801">
    <property type="entry name" value="INT_P4_C"/>
    <property type="match status" value="1"/>
</dbReference>
<dbReference type="InterPro" id="IPR013762">
    <property type="entry name" value="Integrase-like_cat_sf"/>
</dbReference>
<evidence type="ECO:0000313" key="8">
    <source>
        <dbReference type="EMBL" id="QEP40999.1"/>
    </source>
</evidence>